<dbReference type="InterPro" id="IPR001123">
    <property type="entry name" value="LeuE-type"/>
</dbReference>
<evidence type="ECO:0000256" key="6">
    <source>
        <dbReference type="SAM" id="Phobius"/>
    </source>
</evidence>
<evidence type="ECO:0000313" key="7">
    <source>
        <dbReference type="EMBL" id="NUZ05359.1"/>
    </source>
</evidence>
<dbReference type="GO" id="GO:0015171">
    <property type="term" value="F:amino acid transmembrane transporter activity"/>
    <property type="evidence" value="ECO:0007669"/>
    <property type="project" value="TreeGrafter"/>
</dbReference>
<dbReference type="GO" id="GO:0005886">
    <property type="term" value="C:plasma membrane"/>
    <property type="evidence" value="ECO:0007669"/>
    <property type="project" value="UniProtKB-SubCell"/>
</dbReference>
<evidence type="ECO:0000256" key="1">
    <source>
        <dbReference type="ARBA" id="ARBA00004651"/>
    </source>
</evidence>
<comment type="subcellular location">
    <subcellularLocation>
        <location evidence="1">Cell membrane</location>
        <topology evidence="1">Multi-pass membrane protein</topology>
    </subcellularLocation>
</comment>
<feature type="transmembrane region" description="Helical" evidence="6">
    <location>
        <begin position="67"/>
        <end position="90"/>
    </location>
</feature>
<keyword evidence="8" id="KW-1185">Reference proteome</keyword>
<protein>
    <submittedName>
        <fullName evidence="7">LysE family translocator</fullName>
    </submittedName>
</protein>
<evidence type="ECO:0000256" key="3">
    <source>
        <dbReference type="ARBA" id="ARBA00022692"/>
    </source>
</evidence>
<evidence type="ECO:0000256" key="4">
    <source>
        <dbReference type="ARBA" id="ARBA00022989"/>
    </source>
</evidence>
<evidence type="ECO:0000256" key="5">
    <source>
        <dbReference type="ARBA" id="ARBA00023136"/>
    </source>
</evidence>
<name>A0A7Y6TVQ7_9BURK</name>
<reference evidence="7 8" key="1">
    <citation type="submission" date="2020-06" db="EMBL/GenBank/DDBJ databases">
        <title>Schlegella sp. ID0723 isolated from air conditioner.</title>
        <authorList>
            <person name="Kim D.Y."/>
            <person name="Kim D.-U."/>
        </authorList>
    </citation>
    <scope>NUCLEOTIDE SEQUENCE [LARGE SCALE GENOMIC DNA]</scope>
    <source>
        <strain evidence="7 8">ID0723</strain>
    </source>
</reference>
<evidence type="ECO:0000256" key="2">
    <source>
        <dbReference type="ARBA" id="ARBA00022475"/>
    </source>
</evidence>
<dbReference type="EMBL" id="JABWMJ010000002">
    <property type="protein sequence ID" value="NUZ05359.1"/>
    <property type="molecule type" value="Genomic_DNA"/>
</dbReference>
<sequence>MLPSVAFLLAASLLAITPGPGLAYVVARTAAGGRAEGLASCAGTAIGGLLHVAAAATGLSVLLARSALAFSVVKYVGAAYLVYLGVRLLFSRPAPARIASEARGARRALLEGVFVEALNVKTALFFLAFLPQFLSGGNSIAMQLVVMGTLCVALNTLVDVAAVHGAARLVRPGAAGRRRAGLLNKASGATLVALGLFVASSRRAA</sequence>
<feature type="transmembrane region" description="Helical" evidence="6">
    <location>
        <begin position="182"/>
        <end position="200"/>
    </location>
</feature>
<organism evidence="7 8">
    <name type="scientific">Piscinibacter koreensis</name>
    <dbReference type="NCBI Taxonomy" id="2742824"/>
    <lineage>
        <taxon>Bacteria</taxon>
        <taxon>Pseudomonadati</taxon>
        <taxon>Pseudomonadota</taxon>
        <taxon>Betaproteobacteria</taxon>
        <taxon>Burkholderiales</taxon>
        <taxon>Sphaerotilaceae</taxon>
        <taxon>Piscinibacter</taxon>
    </lineage>
</organism>
<dbReference type="Proteomes" id="UP000529637">
    <property type="component" value="Unassembled WGS sequence"/>
</dbReference>
<feature type="transmembrane region" description="Helical" evidence="6">
    <location>
        <begin position="110"/>
        <end position="134"/>
    </location>
</feature>
<keyword evidence="2" id="KW-1003">Cell membrane</keyword>
<comment type="caution">
    <text evidence="7">The sequence shown here is derived from an EMBL/GenBank/DDBJ whole genome shotgun (WGS) entry which is preliminary data.</text>
</comment>
<dbReference type="RefSeq" id="WP_176067145.1">
    <property type="nucleotide sequence ID" value="NZ_JABWMJ010000002.1"/>
</dbReference>
<evidence type="ECO:0000313" key="8">
    <source>
        <dbReference type="Proteomes" id="UP000529637"/>
    </source>
</evidence>
<dbReference type="PIRSF" id="PIRSF006324">
    <property type="entry name" value="LeuE"/>
    <property type="match status" value="1"/>
</dbReference>
<feature type="transmembrane region" description="Helical" evidence="6">
    <location>
        <begin position="140"/>
        <end position="162"/>
    </location>
</feature>
<proteinExistence type="predicted"/>
<keyword evidence="3 6" id="KW-0812">Transmembrane</keyword>
<dbReference type="PANTHER" id="PTHR30086:SF20">
    <property type="entry name" value="ARGININE EXPORTER PROTEIN ARGO-RELATED"/>
    <property type="match status" value="1"/>
</dbReference>
<accession>A0A7Y6TVQ7</accession>
<dbReference type="AlphaFoldDB" id="A0A7Y6TVQ7"/>
<dbReference type="PANTHER" id="PTHR30086">
    <property type="entry name" value="ARGININE EXPORTER PROTEIN ARGO"/>
    <property type="match status" value="1"/>
</dbReference>
<dbReference type="Pfam" id="PF01810">
    <property type="entry name" value="LysE"/>
    <property type="match status" value="1"/>
</dbReference>
<keyword evidence="5 6" id="KW-0472">Membrane</keyword>
<gene>
    <name evidence="7" type="ORF">HQN59_06245</name>
</gene>
<keyword evidence="4 6" id="KW-1133">Transmembrane helix</keyword>